<protein>
    <submittedName>
        <fullName evidence="2">Uncharacterized protein</fullName>
    </submittedName>
</protein>
<dbReference type="Proteomes" id="UP000570678">
    <property type="component" value="Unassembled WGS sequence"/>
</dbReference>
<evidence type="ECO:0000256" key="1">
    <source>
        <dbReference type="SAM" id="MobiDB-lite"/>
    </source>
</evidence>
<accession>A0A846YHF0</accession>
<feature type="compositionally biased region" description="Basic and acidic residues" evidence="1">
    <location>
        <begin position="44"/>
        <end position="54"/>
    </location>
</feature>
<name>A0A846YHF0_9NOCA</name>
<gene>
    <name evidence="2" type="ORF">HGA15_13240</name>
</gene>
<evidence type="ECO:0000313" key="3">
    <source>
        <dbReference type="Proteomes" id="UP000570678"/>
    </source>
</evidence>
<evidence type="ECO:0000313" key="2">
    <source>
        <dbReference type="EMBL" id="NKY57104.1"/>
    </source>
</evidence>
<reference evidence="2 3" key="1">
    <citation type="submission" date="2020-04" db="EMBL/GenBank/DDBJ databases">
        <title>MicrobeNet Type strains.</title>
        <authorList>
            <person name="Nicholson A.C."/>
        </authorList>
    </citation>
    <scope>NUCLEOTIDE SEQUENCE [LARGE SCALE GENOMIC DNA]</scope>
    <source>
        <strain evidence="2 3">JCM 3332</strain>
    </source>
</reference>
<comment type="caution">
    <text evidence="2">The sequence shown here is derived from an EMBL/GenBank/DDBJ whole genome shotgun (WGS) entry which is preliminary data.</text>
</comment>
<dbReference type="RefSeq" id="WP_157116613.1">
    <property type="nucleotide sequence ID" value="NZ_JAAXOT010000006.1"/>
</dbReference>
<dbReference type="EMBL" id="JAAXOT010000006">
    <property type="protein sequence ID" value="NKY57104.1"/>
    <property type="molecule type" value="Genomic_DNA"/>
</dbReference>
<dbReference type="AlphaFoldDB" id="A0A846YHF0"/>
<organism evidence="2 3">
    <name type="scientific">Nocardia flavorosea</name>
    <dbReference type="NCBI Taxonomy" id="53429"/>
    <lineage>
        <taxon>Bacteria</taxon>
        <taxon>Bacillati</taxon>
        <taxon>Actinomycetota</taxon>
        <taxon>Actinomycetes</taxon>
        <taxon>Mycobacteriales</taxon>
        <taxon>Nocardiaceae</taxon>
        <taxon>Nocardia</taxon>
    </lineage>
</organism>
<proteinExistence type="predicted"/>
<feature type="region of interest" description="Disordered" evidence="1">
    <location>
        <begin position="22"/>
        <end position="54"/>
    </location>
</feature>
<sequence length="83" mass="8858">MASSTCPGRVGPQRDHAEFLVPARPESDSDEYHQQPQGAGLGRAMEEQFEGRDAESPAVLLDVVTTSTDALTHATDALRGYSA</sequence>
<keyword evidence="3" id="KW-1185">Reference proteome</keyword>